<accession>A0A0F2MKP2</accession>
<evidence type="ECO:0000313" key="3">
    <source>
        <dbReference type="EMBL" id="KJR88756.1"/>
    </source>
</evidence>
<dbReference type="InterPro" id="IPR010259">
    <property type="entry name" value="S8pro/Inhibitor_I9"/>
</dbReference>
<dbReference type="EMBL" id="AXCR01000004">
    <property type="protein sequence ID" value="KJR88756.1"/>
    <property type="molecule type" value="Genomic_DNA"/>
</dbReference>
<dbReference type="SUPFAM" id="SSF54897">
    <property type="entry name" value="Protease propeptides/inhibitors"/>
    <property type="match status" value="1"/>
</dbReference>
<comment type="caution">
    <text evidence="3">The sequence shown here is derived from an EMBL/GenBank/DDBJ whole genome shotgun (WGS) entry which is preliminary data.</text>
</comment>
<feature type="domain" description="Inhibitor I9" evidence="2">
    <location>
        <begin position="4"/>
        <end position="70"/>
    </location>
</feature>
<reference evidence="3 4" key="2">
    <citation type="journal article" date="2015" name="Eukaryot. Cell">
        <title>Asexual propagation of a virulent clone complex in a human and feline outbreak of sporotrichosis.</title>
        <authorList>
            <person name="Teixeira Mde M."/>
            <person name="Rodrigues A.M."/>
            <person name="Tsui C.K."/>
            <person name="de Almeida L.G."/>
            <person name="Van Diepeningen A.D."/>
            <person name="van den Ende B.G."/>
            <person name="Fernandes G.F."/>
            <person name="Kano R."/>
            <person name="Hamelin R.C."/>
            <person name="Lopes-Bezerra L.M."/>
            <person name="Vasconcelos A.T."/>
            <person name="de Hoog S."/>
            <person name="de Camargo Z.P."/>
            <person name="Felipe M.S."/>
        </authorList>
    </citation>
    <scope>NUCLEOTIDE SEQUENCE [LARGE SCALE GENOMIC DNA]</scope>
    <source>
        <strain evidence="3 4">1099-18</strain>
    </source>
</reference>
<protein>
    <recommendedName>
        <fullName evidence="2">Inhibitor I9 domain-containing protein</fullName>
    </recommendedName>
</protein>
<dbReference type="RefSeq" id="XP_016591432.1">
    <property type="nucleotide sequence ID" value="XM_016734735.1"/>
</dbReference>
<evidence type="ECO:0000256" key="1">
    <source>
        <dbReference type="ARBA" id="ARBA00038069"/>
    </source>
</evidence>
<dbReference type="InterPro" id="IPR037045">
    <property type="entry name" value="S8pro/Inhibitor_I9_sf"/>
</dbReference>
<dbReference type="PANTHER" id="PTHR28288">
    <property type="entry name" value="PROTEASE B INHIBITOR 2"/>
    <property type="match status" value="1"/>
</dbReference>
<dbReference type="Pfam" id="PF05922">
    <property type="entry name" value="Inhibitor_I9"/>
    <property type="match status" value="1"/>
</dbReference>
<dbReference type="InterPro" id="IPR052471">
    <property type="entry name" value="PBI_I9"/>
</dbReference>
<gene>
    <name evidence="3" type="ORF">SPSK_08090</name>
</gene>
<reference evidence="3 4" key="1">
    <citation type="journal article" date="2014" name="BMC Genomics">
        <title>Comparative genomics of the major fungal agents of human and animal Sporotrichosis: Sporothrix schenckii and Sporothrix brasiliensis.</title>
        <authorList>
            <person name="Teixeira M.M."/>
            <person name="de Almeida L.G."/>
            <person name="Kubitschek-Barreira P."/>
            <person name="Alves F.L."/>
            <person name="Kioshima E.S."/>
            <person name="Abadio A.K."/>
            <person name="Fernandes L."/>
            <person name="Derengowski L.S."/>
            <person name="Ferreira K.S."/>
            <person name="Souza R.C."/>
            <person name="Ruiz J.C."/>
            <person name="de Andrade N.C."/>
            <person name="Paes H.C."/>
            <person name="Nicola A.M."/>
            <person name="Albuquerque P."/>
            <person name="Gerber A.L."/>
            <person name="Martins V.P."/>
            <person name="Peconick L.D."/>
            <person name="Neto A.V."/>
            <person name="Chaucanez C.B."/>
            <person name="Silva P.A."/>
            <person name="Cunha O.L."/>
            <person name="de Oliveira F.F."/>
            <person name="dos Santos T.C."/>
            <person name="Barros A.L."/>
            <person name="Soares M.A."/>
            <person name="de Oliveira L.M."/>
            <person name="Marini M.M."/>
            <person name="Villalobos-Duno H."/>
            <person name="Cunha M.M."/>
            <person name="de Hoog S."/>
            <person name="da Silveira J.F."/>
            <person name="Henrissat B."/>
            <person name="Nino-Vega G.A."/>
            <person name="Cisalpino P.S."/>
            <person name="Mora-Montes H.M."/>
            <person name="Almeida S.R."/>
            <person name="Stajich J.E."/>
            <person name="Lopes-Bezerra L.M."/>
            <person name="Vasconcelos A.T."/>
            <person name="Felipe M.S."/>
        </authorList>
    </citation>
    <scope>NUCLEOTIDE SEQUENCE [LARGE SCALE GENOMIC DNA]</scope>
    <source>
        <strain evidence="3 4">1099-18</strain>
    </source>
</reference>
<dbReference type="KEGG" id="ssck:SPSK_08090"/>
<organism evidence="3 4">
    <name type="scientific">Sporothrix schenckii 1099-18</name>
    <dbReference type="NCBI Taxonomy" id="1397361"/>
    <lineage>
        <taxon>Eukaryota</taxon>
        <taxon>Fungi</taxon>
        <taxon>Dikarya</taxon>
        <taxon>Ascomycota</taxon>
        <taxon>Pezizomycotina</taxon>
        <taxon>Sordariomycetes</taxon>
        <taxon>Sordariomycetidae</taxon>
        <taxon>Ophiostomatales</taxon>
        <taxon>Ophiostomataceae</taxon>
        <taxon>Sporothrix</taxon>
    </lineage>
</organism>
<name>A0A0F2MKP2_SPOSC</name>
<dbReference type="Gene3D" id="3.30.70.80">
    <property type="entry name" value="Peptidase S8 propeptide/proteinase inhibitor I9"/>
    <property type="match status" value="1"/>
</dbReference>
<dbReference type="FunFam" id="3.30.70.80:FF:000005">
    <property type="entry name" value="Proteinase inhibitor I2B"/>
    <property type="match status" value="1"/>
</dbReference>
<proteinExistence type="inferred from homology"/>
<dbReference type="AlphaFoldDB" id="A0A0F2MKP2"/>
<dbReference type="GO" id="GO:0042144">
    <property type="term" value="P:vacuole fusion, non-autophagic"/>
    <property type="evidence" value="ECO:0007669"/>
    <property type="project" value="TreeGrafter"/>
</dbReference>
<comment type="similarity">
    <text evidence="1">Belongs to the protease inhibitor I9 family.</text>
</comment>
<evidence type="ECO:0000259" key="2">
    <source>
        <dbReference type="Pfam" id="PF05922"/>
    </source>
</evidence>
<sequence>MPSYILQFNADTPKEEQEKVKKSVLDKGGKILHEYALMGGFSFELPADHIQTLDAFPCVQNVEADSAVSTQ</sequence>
<dbReference type="Proteomes" id="UP000033710">
    <property type="component" value="Unassembled WGS sequence"/>
</dbReference>
<dbReference type="OrthoDB" id="5518345at2759"/>
<dbReference type="GO" id="GO:0004866">
    <property type="term" value="F:endopeptidase inhibitor activity"/>
    <property type="evidence" value="ECO:0007669"/>
    <property type="project" value="TreeGrafter"/>
</dbReference>
<evidence type="ECO:0000313" key="4">
    <source>
        <dbReference type="Proteomes" id="UP000033710"/>
    </source>
</evidence>
<dbReference type="GeneID" id="27670012"/>
<dbReference type="PANTHER" id="PTHR28288:SF2">
    <property type="entry name" value="PROTEASE B INHIBITOR 2"/>
    <property type="match status" value="1"/>
</dbReference>
<dbReference type="VEuPathDB" id="FungiDB:SPSK_08090"/>
<dbReference type="MEROPS" id="I09.003"/>